<dbReference type="PANTHER" id="PTHR30287:SF1">
    <property type="entry name" value="INNER MEMBRANE PROTEIN"/>
    <property type="match status" value="1"/>
</dbReference>
<feature type="transmembrane region" description="Helical" evidence="6">
    <location>
        <begin position="335"/>
        <end position="357"/>
    </location>
</feature>
<keyword evidence="5 6" id="KW-0472">Membrane</keyword>
<dbReference type="EMBL" id="UFYA01000001">
    <property type="protein sequence ID" value="STD07443.1"/>
    <property type="molecule type" value="Genomic_DNA"/>
</dbReference>
<feature type="transmembrane region" description="Helical" evidence="6">
    <location>
        <begin position="421"/>
        <end position="441"/>
    </location>
</feature>
<feature type="transmembrane region" description="Helical" evidence="6">
    <location>
        <begin position="245"/>
        <end position="266"/>
    </location>
</feature>
<evidence type="ECO:0000259" key="7">
    <source>
        <dbReference type="Pfam" id="PF02687"/>
    </source>
</evidence>
<organism evidence="8 9">
    <name type="scientific">Dermatophilus congolensis</name>
    <dbReference type="NCBI Taxonomy" id="1863"/>
    <lineage>
        <taxon>Bacteria</taxon>
        <taxon>Bacillati</taxon>
        <taxon>Actinomycetota</taxon>
        <taxon>Actinomycetes</taxon>
        <taxon>Micrococcales</taxon>
        <taxon>Dermatophilaceae</taxon>
        <taxon>Dermatophilus</taxon>
    </lineage>
</organism>
<keyword evidence="2" id="KW-1003">Cell membrane</keyword>
<sequence>MYKYARRVLMANFGAWVPAMATIAIVTALVTMCSTQFFWTRDPKFIDAVNQQRYSLSEFTIVAQTIYIVVLLLAFFSLTVVGKSTVDSTRRIFAQWRLIGATPRDVRFGTYSIIALCSLLGAAPGTVLGTALSYVVVPAFNQLAASGFDTPILPPSLLAVAASFTLSVFTCFFGAIGSVRIASRARPIEVFRSSVTTQKSKQWWKIPTLAILLLIILSILILVGVTDGMKVGLSFVVNTSLHNGMMAVMFIFLMGNSSVIFVLKLLGNLAGKSGSVTGRLAAQAASERAAFSANTVAPLAAGLGSIGVILVSIESAASIIKTLDSSKAANMVDTLVIVALIAVVLLTTSAAVISLSSRQMSHERSLLRIAGMPRKQITIWYLWQGFLLSLTATLRAASPILVAMVTAAISSVSYVGHPIIVFPWLAIIFGVVSCWIVLFLVQWLPARRSLSEDIAVGLRSE</sequence>
<accession>A0AA46BMJ3</accession>
<feature type="transmembrane region" description="Helical" evidence="6">
    <location>
        <begin position="296"/>
        <end position="320"/>
    </location>
</feature>
<gene>
    <name evidence="8" type="ORF">NCTC7915_00817</name>
</gene>
<feature type="transmembrane region" description="Helical" evidence="6">
    <location>
        <begin position="378"/>
        <end position="409"/>
    </location>
</feature>
<keyword evidence="4 6" id="KW-1133">Transmembrane helix</keyword>
<reference evidence="8 9" key="1">
    <citation type="submission" date="2018-06" db="EMBL/GenBank/DDBJ databases">
        <authorList>
            <consortium name="Pathogen Informatics"/>
            <person name="Doyle S."/>
        </authorList>
    </citation>
    <scope>NUCLEOTIDE SEQUENCE [LARGE SCALE GENOMIC DNA]</scope>
    <source>
        <strain evidence="8 9">NCTC7915</strain>
    </source>
</reference>
<evidence type="ECO:0000256" key="5">
    <source>
        <dbReference type="ARBA" id="ARBA00023136"/>
    </source>
</evidence>
<feature type="transmembrane region" description="Helical" evidence="6">
    <location>
        <begin position="113"/>
        <end position="137"/>
    </location>
</feature>
<evidence type="ECO:0000313" key="8">
    <source>
        <dbReference type="EMBL" id="STD07443.1"/>
    </source>
</evidence>
<evidence type="ECO:0000313" key="9">
    <source>
        <dbReference type="Proteomes" id="UP000254118"/>
    </source>
</evidence>
<dbReference type="InterPro" id="IPR038766">
    <property type="entry name" value="Membrane_comp_ABC_pdt"/>
</dbReference>
<evidence type="ECO:0000256" key="3">
    <source>
        <dbReference type="ARBA" id="ARBA00022692"/>
    </source>
</evidence>
<dbReference type="Proteomes" id="UP000254118">
    <property type="component" value="Unassembled WGS sequence"/>
</dbReference>
<feature type="transmembrane region" description="Helical" evidence="6">
    <location>
        <begin position="12"/>
        <end position="39"/>
    </location>
</feature>
<feature type="domain" description="ABC3 transporter permease C-terminal" evidence="7">
    <location>
        <begin position="66"/>
        <end position="184"/>
    </location>
</feature>
<proteinExistence type="predicted"/>
<comment type="subcellular location">
    <subcellularLocation>
        <location evidence="1">Cell membrane</location>
        <topology evidence="1">Multi-pass membrane protein</topology>
    </subcellularLocation>
</comment>
<dbReference type="GO" id="GO:0005886">
    <property type="term" value="C:plasma membrane"/>
    <property type="evidence" value="ECO:0007669"/>
    <property type="project" value="UniProtKB-SubCell"/>
</dbReference>
<feature type="transmembrane region" description="Helical" evidence="6">
    <location>
        <begin position="203"/>
        <end position="225"/>
    </location>
</feature>
<keyword evidence="3 6" id="KW-0812">Transmembrane</keyword>
<evidence type="ECO:0000256" key="2">
    <source>
        <dbReference type="ARBA" id="ARBA00022475"/>
    </source>
</evidence>
<dbReference type="AlphaFoldDB" id="A0AA46BMJ3"/>
<name>A0AA46BMJ3_9MICO</name>
<dbReference type="Pfam" id="PF02687">
    <property type="entry name" value="FtsX"/>
    <property type="match status" value="1"/>
</dbReference>
<feature type="transmembrane region" description="Helical" evidence="6">
    <location>
        <begin position="59"/>
        <end position="81"/>
    </location>
</feature>
<dbReference type="InterPro" id="IPR003838">
    <property type="entry name" value="ABC3_permease_C"/>
</dbReference>
<dbReference type="PANTHER" id="PTHR30287">
    <property type="entry name" value="MEMBRANE COMPONENT OF PREDICTED ABC SUPERFAMILY METABOLITE UPTAKE TRANSPORTER"/>
    <property type="match status" value="1"/>
</dbReference>
<evidence type="ECO:0000256" key="1">
    <source>
        <dbReference type="ARBA" id="ARBA00004651"/>
    </source>
</evidence>
<feature type="transmembrane region" description="Helical" evidence="6">
    <location>
        <begin position="157"/>
        <end position="182"/>
    </location>
</feature>
<evidence type="ECO:0000256" key="4">
    <source>
        <dbReference type="ARBA" id="ARBA00022989"/>
    </source>
</evidence>
<evidence type="ECO:0000256" key="6">
    <source>
        <dbReference type="SAM" id="Phobius"/>
    </source>
</evidence>
<protein>
    <submittedName>
        <fullName evidence="8">FtsX-like permease family</fullName>
    </submittedName>
</protein>
<comment type="caution">
    <text evidence="8">The sequence shown here is derived from an EMBL/GenBank/DDBJ whole genome shotgun (WGS) entry which is preliminary data.</text>
</comment>